<accession>A0A916IT27</accession>
<dbReference type="EMBL" id="CAJPUY010000009">
    <property type="protein sequence ID" value="CAG2143586.1"/>
    <property type="molecule type" value="Genomic_DNA"/>
</dbReference>
<protein>
    <submittedName>
        <fullName evidence="1">Uncharacterized protein</fullName>
    </submittedName>
</protein>
<dbReference type="AlphaFoldDB" id="A0A916IT27"/>
<comment type="caution">
    <text evidence="1">The sequence shown here is derived from an EMBL/GenBank/DDBJ whole genome shotgun (WGS) entry which is preliminary data.</text>
</comment>
<evidence type="ECO:0000313" key="1">
    <source>
        <dbReference type="EMBL" id="CAG2143586.1"/>
    </source>
</evidence>
<gene>
    <name evidence="1" type="ORF">LMG31506_02859</name>
</gene>
<keyword evidence="2" id="KW-1185">Reference proteome</keyword>
<reference evidence="1" key="1">
    <citation type="submission" date="2021-03" db="EMBL/GenBank/DDBJ databases">
        <authorList>
            <person name="Peeters C."/>
        </authorList>
    </citation>
    <scope>NUCLEOTIDE SEQUENCE</scope>
    <source>
        <strain evidence="1">LMG 31506</strain>
    </source>
</reference>
<name>A0A916IT27_9BURK</name>
<dbReference type="Proteomes" id="UP000672934">
    <property type="component" value="Unassembled WGS sequence"/>
</dbReference>
<evidence type="ECO:0000313" key="2">
    <source>
        <dbReference type="Proteomes" id="UP000672934"/>
    </source>
</evidence>
<dbReference type="RefSeq" id="WP_211947806.1">
    <property type="nucleotide sequence ID" value="NZ_CAJPUY010000009.1"/>
</dbReference>
<proteinExistence type="predicted"/>
<organism evidence="1 2">
    <name type="scientific">Cupriavidus yeoncheonensis</name>
    <dbReference type="NCBI Taxonomy" id="1462994"/>
    <lineage>
        <taxon>Bacteria</taxon>
        <taxon>Pseudomonadati</taxon>
        <taxon>Pseudomonadota</taxon>
        <taxon>Betaproteobacteria</taxon>
        <taxon>Burkholderiales</taxon>
        <taxon>Burkholderiaceae</taxon>
        <taxon>Cupriavidus</taxon>
    </lineage>
</organism>
<sequence length="73" mass="7406">MERRFEYGGYVVVASAVPEAGGGFAAQVRIADAFGETSGPTFEALAGRAPTPEAAVAMAEAAAMRTIDAGEVN</sequence>